<dbReference type="Proteomes" id="UP000886998">
    <property type="component" value="Unassembled WGS sequence"/>
</dbReference>
<gene>
    <name evidence="1" type="ORF">TNIN_445851</name>
</gene>
<comment type="caution">
    <text evidence="1">The sequence shown here is derived from an EMBL/GenBank/DDBJ whole genome shotgun (WGS) entry which is preliminary data.</text>
</comment>
<evidence type="ECO:0000313" key="1">
    <source>
        <dbReference type="EMBL" id="GFY52309.1"/>
    </source>
</evidence>
<organism evidence="1 2">
    <name type="scientific">Trichonephila inaurata madagascariensis</name>
    <dbReference type="NCBI Taxonomy" id="2747483"/>
    <lineage>
        <taxon>Eukaryota</taxon>
        <taxon>Metazoa</taxon>
        <taxon>Ecdysozoa</taxon>
        <taxon>Arthropoda</taxon>
        <taxon>Chelicerata</taxon>
        <taxon>Arachnida</taxon>
        <taxon>Araneae</taxon>
        <taxon>Araneomorphae</taxon>
        <taxon>Entelegynae</taxon>
        <taxon>Araneoidea</taxon>
        <taxon>Nephilidae</taxon>
        <taxon>Trichonephila</taxon>
        <taxon>Trichonephila inaurata</taxon>
    </lineage>
</organism>
<name>A0A8X7C4L3_9ARAC</name>
<reference evidence="1" key="1">
    <citation type="submission" date="2020-08" db="EMBL/GenBank/DDBJ databases">
        <title>Multicomponent nature underlies the extraordinary mechanical properties of spider dragline silk.</title>
        <authorList>
            <person name="Kono N."/>
            <person name="Nakamura H."/>
            <person name="Mori M."/>
            <person name="Yoshida Y."/>
            <person name="Ohtoshi R."/>
            <person name="Malay A.D."/>
            <person name="Moran D.A.P."/>
            <person name="Tomita M."/>
            <person name="Numata K."/>
            <person name="Arakawa K."/>
        </authorList>
    </citation>
    <scope>NUCLEOTIDE SEQUENCE</scope>
</reference>
<protein>
    <submittedName>
        <fullName evidence="1">Uncharacterized protein</fullName>
    </submittedName>
</protein>
<dbReference type="AlphaFoldDB" id="A0A8X7C4L3"/>
<accession>A0A8X7C4L3</accession>
<evidence type="ECO:0000313" key="2">
    <source>
        <dbReference type="Proteomes" id="UP000886998"/>
    </source>
</evidence>
<sequence length="137" mass="16120">MRRYICILPSLSLISRTLVRVVTVILDHFHFLTKCIKNVVFHHDVKPDQVSLQVALNDTPHIFFPAIVKFYPSSHMSFQTLNRKPSLSLCDDHTFPETLVERPYIHILSPPCPLPRFPPHPLRMPRHLWRPWRNVQA</sequence>
<dbReference type="EMBL" id="BMAV01008624">
    <property type="protein sequence ID" value="GFY52309.1"/>
    <property type="molecule type" value="Genomic_DNA"/>
</dbReference>
<keyword evidence="2" id="KW-1185">Reference proteome</keyword>
<proteinExistence type="predicted"/>